<dbReference type="AlphaFoldDB" id="A0A8J1UJV8"/>
<keyword evidence="3" id="KW-1185">Reference proteome</keyword>
<accession>A0A8J1UJV8</accession>
<protein>
    <submittedName>
        <fullName evidence="2">Uncharacterized protein</fullName>
    </submittedName>
</protein>
<evidence type="ECO:0000313" key="3">
    <source>
        <dbReference type="Proteomes" id="UP000749559"/>
    </source>
</evidence>
<comment type="caution">
    <text evidence="1">Lacks conserved residue(s) required for the propagation of feature annotation.</text>
</comment>
<evidence type="ECO:0000313" key="2">
    <source>
        <dbReference type="EMBL" id="CAH1793196.1"/>
    </source>
</evidence>
<dbReference type="SUPFAM" id="SSF56487">
    <property type="entry name" value="SRCR-like"/>
    <property type="match status" value="1"/>
</dbReference>
<dbReference type="GO" id="GO:0016020">
    <property type="term" value="C:membrane"/>
    <property type="evidence" value="ECO:0007669"/>
    <property type="project" value="InterPro"/>
</dbReference>
<dbReference type="PROSITE" id="PS50287">
    <property type="entry name" value="SRCR_2"/>
    <property type="match status" value="1"/>
</dbReference>
<keyword evidence="1" id="KW-1015">Disulfide bond</keyword>
<gene>
    <name evidence="2" type="ORF">OFUS_LOCUS18076</name>
</gene>
<name>A0A8J1UJV8_OWEFU</name>
<dbReference type="Proteomes" id="UP000749559">
    <property type="component" value="Unassembled WGS sequence"/>
</dbReference>
<evidence type="ECO:0000256" key="1">
    <source>
        <dbReference type="PROSITE-ProRule" id="PRU00196"/>
    </source>
</evidence>
<dbReference type="InterPro" id="IPR001190">
    <property type="entry name" value="SRCR"/>
</dbReference>
<dbReference type="InterPro" id="IPR036772">
    <property type="entry name" value="SRCR-like_dom_sf"/>
</dbReference>
<dbReference type="Gene3D" id="3.10.250.10">
    <property type="entry name" value="SRCR-like domain"/>
    <property type="match status" value="1"/>
</dbReference>
<reference evidence="2" key="1">
    <citation type="submission" date="2022-03" db="EMBL/GenBank/DDBJ databases">
        <authorList>
            <person name="Martin C."/>
        </authorList>
    </citation>
    <scope>NUCLEOTIDE SEQUENCE</scope>
</reference>
<sequence>MSDVKCNGDEMNIAECTFKLGDEASCLDGTKANVYCHQLDVWKPRKKGSSSELIKNSLIMVDVGKSQWRWICGDGMDKRTGGVVCFAATNSRRALTINEVIVSTQDAARYIQQKRFHNTHRRHHIYRPKEFAWPVVKVKCEGDEYSLGQCDIKETYNCTNLAFLKCGGPSRHVNWRQIHRQMSNTSHDVPSVNLS</sequence>
<organism evidence="2 3">
    <name type="scientific">Owenia fusiformis</name>
    <name type="common">Polychaete worm</name>
    <dbReference type="NCBI Taxonomy" id="6347"/>
    <lineage>
        <taxon>Eukaryota</taxon>
        <taxon>Metazoa</taxon>
        <taxon>Spiralia</taxon>
        <taxon>Lophotrochozoa</taxon>
        <taxon>Annelida</taxon>
        <taxon>Polychaeta</taxon>
        <taxon>Sedentaria</taxon>
        <taxon>Canalipalpata</taxon>
        <taxon>Sabellida</taxon>
        <taxon>Oweniida</taxon>
        <taxon>Oweniidae</taxon>
        <taxon>Owenia</taxon>
    </lineage>
</organism>
<proteinExistence type="predicted"/>
<dbReference type="EMBL" id="CAIIXF020000008">
    <property type="protein sequence ID" value="CAH1793196.1"/>
    <property type="molecule type" value="Genomic_DNA"/>
</dbReference>
<feature type="disulfide bond" evidence="1">
    <location>
        <begin position="6"/>
        <end position="16"/>
    </location>
</feature>
<comment type="caution">
    <text evidence="2">The sequence shown here is derived from an EMBL/GenBank/DDBJ whole genome shotgun (WGS) entry which is preliminary data.</text>
</comment>